<dbReference type="Pfam" id="PF00005">
    <property type="entry name" value="ABC_tran"/>
    <property type="match status" value="1"/>
</dbReference>
<keyword evidence="2" id="KW-1003">Cell membrane</keyword>
<dbReference type="Proteomes" id="UP000246145">
    <property type="component" value="Unassembled WGS sequence"/>
</dbReference>
<dbReference type="SUPFAM" id="SSF52540">
    <property type="entry name" value="P-loop containing nucleoside triphosphate hydrolases"/>
    <property type="match status" value="1"/>
</dbReference>
<dbReference type="GO" id="GO:0005524">
    <property type="term" value="F:ATP binding"/>
    <property type="evidence" value="ECO:0007669"/>
    <property type="project" value="UniProtKB-KW"/>
</dbReference>
<evidence type="ECO:0000256" key="1">
    <source>
        <dbReference type="ARBA" id="ARBA00022448"/>
    </source>
</evidence>
<dbReference type="CDD" id="cd03219">
    <property type="entry name" value="ABC_Mj1267_LivG_branched"/>
    <property type="match status" value="1"/>
</dbReference>
<protein>
    <submittedName>
        <fullName evidence="6">Branched-chain amino acid transport system ATP-binding protein</fullName>
    </submittedName>
</protein>
<accession>A0A2U1CP65</accession>
<evidence type="ECO:0000256" key="4">
    <source>
        <dbReference type="ARBA" id="ARBA00022840"/>
    </source>
</evidence>
<name>A0A2U1CP65_9BURK</name>
<dbReference type="AlphaFoldDB" id="A0A2U1CP65"/>
<dbReference type="InterPro" id="IPR003439">
    <property type="entry name" value="ABC_transporter-like_ATP-bd"/>
</dbReference>
<dbReference type="OrthoDB" id="8716732at2"/>
<keyword evidence="7" id="KW-1185">Reference proteome</keyword>
<evidence type="ECO:0000259" key="5">
    <source>
        <dbReference type="PROSITE" id="PS50893"/>
    </source>
</evidence>
<reference evidence="6 7" key="1">
    <citation type="submission" date="2018-04" db="EMBL/GenBank/DDBJ databases">
        <title>Genomic Encyclopedia of Type Strains, Phase IV (KMG-IV): sequencing the most valuable type-strain genomes for metagenomic binning, comparative biology and taxonomic classification.</title>
        <authorList>
            <person name="Goeker M."/>
        </authorList>
    </citation>
    <scope>NUCLEOTIDE SEQUENCE [LARGE SCALE GENOMIC DNA]</scope>
    <source>
        <strain evidence="6 7">DSM 10065</strain>
    </source>
</reference>
<dbReference type="PANTHER" id="PTHR45772:SF2">
    <property type="entry name" value="ABC TRANSPORTER ATP-BINDING PROTEIN"/>
    <property type="match status" value="1"/>
</dbReference>
<keyword evidence="4 6" id="KW-0067">ATP-binding</keyword>
<dbReference type="PROSITE" id="PS50893">
    <property type="entry name" value="ABC_TRANSPORTER_2"/>
    <property type="match status" value="1"/>
</dbReference>
<dbReference type="InterPro" id="IPR051120">
    <property type="entry name" value="ABC_AA/LPS_Transport"/>
</dbReference>
<comment type="caution">
    <text evidence="6">The sequence shown here is derived from an EMBL/GenBank/DDBJ whole genome shotgun (WGS) entry which is preliminary data.</text>
</comment>
<keyword evidence="3" id="KW-0547">Nucleotide-binding</keyword>
<evidence type="ECO:0000313" key="6">
    <source>
        <dbReference type="EMBL" id="PVY67676.1"/>
    </source>
</evidence>
<proteinExistence type="predicted"/>
<dbReference type="Pfam" id="PF12399">
    <property type="entry name" value="BCA_ABC_TP_C"/>
    <property type="match status" value="1"/>
</dbReference>
<dbReference type="InterPro" id="IPR003593">
    <property type="entry name" value="AAA+_ATPase"/>
</dbReference>
<keyword evidence="1" id="KW-0813">Transport</keyword>
<evidence type="ECO:0000256" key="2">
    <source>
        <dbReference type="ARBA" id="ARBA00022475"/>
    </source>
</evidence>
<dbReference type="RefSeq" id="WP_017524049.1">
    <property type="nucleotide sequence ID" value="NZ_JACCEX010000001.1"/>
</dbReference>
<dbReference type="Gene3D" id="3.40.50.300">
    <property type="entry name" value="P-loop containing nucleotide triphosphate hydrolases"/>
    <property type="match status" value="1"/>
</dbReference>
<dbReference type="STRING" id="1231391.GCA_000308195_01691"/>
<dbReference type="GO" id="GO:0005886">
    <property type="term" value="C:plasma membrane"/>
    <property type="evidence" value="ECO:0007669"/>
    <property type="project" value="TreeGrafter"/>
</dbReference>
<keyword evidence="2" id="KW-0472">Membrane</keyword>
<feature type="domain" description="ABC transporter" evidence="5">
    <location>
        <begin position="6"/>
        <end position="247"/>
    </location>
</feature>
<gene>
    <name evidence="6" type="ORF">C7440_0059</name>
</gene>
<dbReference type="InterPro" id="IPR027417">
    <property type="entry name" value="P-loop_NTPase"/>
</dbReference>
<dbReference type="InterPro" id="IPR032823">
    <property type="entry name" value="BCA_ABC_TP_C"/>
</dbReference>
<sequence length="253" mass="27536">MSEVVLETRDLNRSFGALVVTDKVNFTLRAGARHALIGPNGAGKTTFVNLLTGKLAPSSGQVLMFGEDITGLSEYQRVKKGMARTFQINALFMDMTVLENVALAVSEHQGTAWKLFKPLGKMDSVIEAAYAQLCMLGIEAYAARAVRELSYGLQRLVEIAIALSLNPRILLLDEPAAGVPASESGIILSALDRLDPSIAIMIIEHDMALVFRFADEITVLERGRVVAHGTPQEISTNEHVRSIYFGERQVAHG</sequence>
<dbReference type="GO" id="GO:0016887">
    <property type="term" value="F:ATP hydrolysis activity"/>
    <property type="evidence" value="ECO:0007669"/>
    <property type="project" value="InterPro"/>
</dbReference>
<organism evidence="6 7">
    <name type="scientific">Pusillimonas noertemannii</name>
    <dbReference type="NCBI Taxonomy" id="305977"/>
    <lineage>
        <taxon>Bacteria</taxon>
        <taxon>Pseudomonadati</taxon>
        <taxon>Pseudomonadota</taxon>
        <taxon>Betaproteobacteria</taxon>
        <taxon>Burkholderiales</taxon>
        <taxon>Alcaligenaceae</taxon>
        <taxon>Pusillimonas</taxon>
    </lineage>
</organism>
<dbReference type="PANTHER" id="PTHR45772">
    <property type="entry name" value="CONSERVED COMPONENT OF ABC TRANSPORTER FOR NATURAL AMINO ACIDS-RELATED"/>
    <property type="match status" value="1"/>
</dbReference>
<evidence type="ECO:0000313" key="7">
    <source>
        <dbReference type="Proteomes" id="UP000246145"/>
    </source>
</evidence>
<evidence type="ECO:0000256" key="3">
    <source>
        <dbReference type="ARBA" id="ARBA00022741"/>
    </source>
</evidence>
<dbReference type="SMART" id="SM00382">
    <property type="entry name" value="AAA"/>
    <property type="match status" value="1"/>
</dbReference>
<dbReference type="EMBL" id="QEKO01000001">
    <property type="protein sequence ID" value="PVY67676.1"/>
    <property type="molecule type" value="Genomic_DNA"/>
</dbReference>